<accession>A0A7W3YN40</accession>
<evidence type="ECO:0000256" key="2">
    <source>
        <dbReference type="ARBA" id="ARBA00022475"/>
    </source>
</evidence>
<dbReference type="Gene3D" id="3.60.15.10">
    <property type="entry name" value="Ribonuclease Z/Hydroxyacylglutathione hydrolase-like"/>
    <property type="match status" value="1"/>
</dbReference>
<evidence type="ECO:0000313" key="8">
    <source>
        <dbReference type="EMBL" id="MBB1097230.1"/>
    </source>
</evidence>
<dbReference type="GO" id="GO:0005886">
    <property type="term" value="C:plasma membrane"/>
    <property type="evidence" value="ECO:0007669"/>
    <property type="project" value="UniProtKB-SubCell"/>
</dbReference>
<evidence type="ECO:0000256" key="1">
    <source>
        <dbReference type="ARBA" id="ARBA00004651"/>
    </source>
</evidence>
<dbReference type="Pfam" id="PF00753">
    <property type="entry name" value="Lactamase_B"/>
    <property type="match status" value="1"/>
</dbReference>
<dbReference type="PANTHER" id="PTHR30619">
    <property type="entry name" value="DNA INTERNALIZATION/COMPETENCE PROTEIN COMEC/REC2"/>
    <property type="match status" value="1"/>
</dbReference>
<dbReference type="InterPro" id="IPR004797">
    <property type="entry name" value="Competence_ComEC/Rec2"/>
</dbReference>
<dbReference type="Pfam" id="PF03772">
    <property type="entry name" value="Competence"/>
    <property type="match status" value="1"/>
</dbReference>
<dbReference type="InterPro" id="IPR004477">
    <property type="entry name" value="ComEC_N"/>
</dbReference>
<feature type="transmembrane region" description="Helical" evidence="6">
    <location>
        <begin position="300"/>
        <end position="319"/>
    </location>
</feature>
<feature type="transmembrane region" description="Helical" evidence="6">
    <location>
        <begin position="260"/>
        <end position="280"/>
    </location>
</feature>
<evidence type="ECO:0000256" key="5">
    <source>
        <dbReference type="ARBA" id="ARBA00023136"/>
    </source>
</evidence>
<dbReference type="AlphaFoldDB" id="A0A7W3YN40"/>
<keyword evidence="3 6" id="KW-0812">Transmembrane</keyword>
<name>A0A7W3YN40_9LACO</name>
<dbReference type="NCBIfam" id="TIGR00361">
    <property type="entry name" value="ComEC_Rec2"/>
    <property type="match status" value="1"/>
</dbReference>
<dbReference type="Proteomes" id="UP000517106">
    <property type="component" value="Unassembled WGS sequence"/>
</dbReference>
<feature type="transmembrane region" description="Helical" evidence="6">
    <location>
        <begin position="226"/>
        <end position="248"/>
    </location>
</feature>
<dbReference type="InterPro" id="IPR035681">
    <property type="entry name" value="ComA-like_MBL"/>
</dbReference>
<dbReference type="SMART" id="SM00849">
    <property type="entry name" value="Lactamase_B"/>
    <property type="match status" value="1"/>
</dbReference>
<evidence type="ECO:0000313" key="9">
    <source>
        <dbReference type="Proteomes" id="UP000517106"/>
    </source>
</evidence>
<dbReference type="EMBL" id="JACIVA010000044">
    <property type="protein sequence ID" value="MBB1097230.1"/>
    <property type="molecule type" value="Genomic_DNA"/>
</dbReference>
<proteinExistence type="predicted"/>
<dbReference type="InterPro" id="IPR001279">
    <property type="entry name" value="Metallo-B-lactamas"/>
</dbReference>
<feature type="transmembrane region" description="Helical" evidence="6">
    <location>
        <begin position="427"/>
        <end position="447"/>
    </location>
</feature>
<keyword evidence="2" id="KW-1003">Cell membrane</keyword>
<gene>
    <name evidence="8" type="ORF">H5S09_04690</name>
</gene>
<feature type="transmembrane region" description="Helical" evidence="6">
    <location>
        <begin position="364"/>
        <end position="392"/>
    </location>
</feature>
<dbReference type="PANTHER" id="PTHR30619:SF7">
    <property type="entry name" value="BETA-LACTAMASE DOMAIN PROTEIN"/>
    <property type="match status" value="1"/>
</dbReference>
<comment type="caution">
    <text evidence="8">The sequence shown here is derived from an EMBL/GenBank/DDBJ whole genome shotgun (WGS) entry which is preliminary data.</text>
</comment>
<keyword evidence="5 6" id="KW-0472">Membrane</keyword>
<dbReference type="CDD" id="cd07731">
    <property type="entry name" value="ComA-like_MBL-fold"/>
    <property type="match status" value="1"/>
</dbReference>
<dbReference type="InterPro" id="IPR036866">
    <property type="entry name" value="RibonucZ/Hydroxyglut_hydro"/>
</dbReference>
<keyword evidence="4 6" id="KW-1133">Transmembrane helix</keyword>
<feature type="domain" description="Metallo-beta-lactamase" evidence="7">
    <location>
        <begin position="484"/>
        <end position="692"/>
    </location>
</feature>
<dbReference type="NCBIfam" id="TIGR00360">
    <property type="entry name" value="ComEC_N-term"/>
    <property type="match status" value="1"/>
</dbReference>
<evidence type="ECO:0000256" key="6">
    <source>
        <dbReference type="SAM" id="Phobius"/>
    </source>
</evidence>
<evidence type="ECO:0000256" key="4">
    <source>
        <dbReference type="ARBA" id="ARBA00022989"/>
    </source>
</evidence>
<reference evidence="8 9" key="1">
    <citation type="submission" date="2020-07" db="EMBL/GenBank/DDBJ databases">
        <title>Description of Limosilactobacillus balticus sp. nov., Limosilactobacillus agrestis sp. nov., Limosilactobacillus albertensis sp. nov., Limosilactobacillus rudii sp. nov., Limosilactobacillus fastidiosus sp. nov., five novel Limosilactobacillus species isolated from the vertebrate gastrointestinal tract, and proposal of 6 subspecies of Limosilactobacillus reuteri adapted to the gastrointestinal tract of specific vertebrate hosts.</title>
        <authorList>
            <person name="Li F."/>
            <person name="Cheng C."/>
            <person name="Zheng J."/>
            <person name="Quevedo R.M."/>
            <person name="Li J."/>
            <person name="Roos S."/>
            <person name="Gaenzle M.G."/>
            <person name="Walter J."/>
        </authorList>
    </citation>
    <scope>NUCLEOTIDE SEQUENCE [LARGE SCALE GENOMIC DNA]</scope>
    <source>
        <strain evidence="8 9">STM2_1</strain>
    </source>
</reference>
<dbReference type="SUPFAM" id="SSF56281">
    <property type="entry name" value="Metallo-hydrolase/oxidoreductase"/>
    <property type="match status" value="1"/>
</dbReference>
<keyword evidence="9" id="KW-1185">Reference proteome</keyword>
<dbReference type="GO" id="GO:0030420">
    <property type="term" value="P:establishment of competence for transformation"/>
    <property type="evidence" value="ECO:0007669"/>
    <property type="project" value="InterPro"/>
</dbReference>
<evidence type="ECO:0000256" key="3">
    <source>
        <dbReference type="ARBA" id="ARBA00022692"/>
    </source>
</evidence>
<feature type="transmembrane region" description="Helical" evidence="6">
    <location>
        <begin position="39"/>
        <end position="56"/>
    </location>
</feature>
<feature type="transmembrane region" description="Helical" evidence="6">
    <location>
        <begin position="454"/>
        <end position="473"/>
    </location>
</feature>
<sequence length="753" mass="85523">MFPALGAGVVTVSFFGIHWLALCLPFLLWRLISLKRPSVLVTGILACLLAFCLCLWTQKSWLNTTVTRQANIKQTVLILPDEIKITGNTMTGKARDINTGQREIFIYPLTPEKASDPVMSNLSMPMLWTIEGQIQPILPRTNDNQFDNQRYNYHQHICNQMRIKKVDQMVVQRGRGIVICHIIRKRLSLYFARLPRPLSTYCQQLIIGSSDDNTTELMVSVKKLGLLHLFCISGMHIVLLTVMVRYLLVYLWWYRENIDIFLIILLPFYLIIGGGSVSLLRATIMAEIGLLHKYFHLDSLDGWAISLLIGLMIDPLALLTLGGQLSYLLSFMLQVFPVTLSNLKQSFFLNLVSLPSMLSYVYEVHILSFIVSYLVIPFFSVIIFPSVLIGAISFRLVPTVTYIINAGLKYFQLLLDWLSLLPGTIHFGKPPLILAVVLFIGTLVMVYRQLDLRGWLLLALIYVLTFLTIHFPINGEVTFIDIGQGDSILIREPFNKKVIMIDTGGKLVFNQFRCEQKRQQDDAQRVTINYLKSKGINQIDVIFLSHHDADHIGYLPTILSNIRVKQIVVPAGMENQPAFLKKFHGVAKSQVPLIIPVTDNDDLNRFPLQVLHPFTAGQGKNEDSLVLAGTFGGKRFVFTGDLDQQNEKKVIQKYPQLKADILKIGHHGSKTASNPEFLQALAPQYAIISAGRFNRYHHPDEVTINTLRQLSINYLSTQQFGMIKYVYYGEHGKIKTTLKGDETRWTLPNYLIN</sequence>
<dbReference type="InterPro" id="IPR025405">
    <property type="entry name" value="DUF4131"/>
</dbReference>
<protein>
    <submittedName>
        <fullName evidence="8">DNA internalization-related competence protein ComEC/Rec2</fullName>
    </submittedName>
</protein>
<dbReference type="InterPro" id="IPR052159">
    <property type="entry name" value="Competence_DNA_uptake"/>
</dbReference>
<evidence type="ECO:0000259" key="7">
    <source>
        <dbReference type="SMART" id="SM00849"/>
    </source>
</evidence>
<dbReference type="Pfam" id="PF13567">
    <property type="entry name" value="DUF4131"/>
    <property type="match status" value="1"/>
</dbReference>
<comment type="subcellular location">
    <subcellularLocation>
        <location evidence="1">Cell membrane</location>
        <topology evidence="1">Multi-pass membrane protein</topology>
    </subcellularLocation>
</comment>
<organism evidence="8 9">
    <name type="scientific">Limosilactobacillus rudii</name>
    <dbReference type="NCBI Taxonomy" id="2759755"/>
    <lineage>
        <taxon>Bacteria</taxon>
        <taxon>Bacillati</taxon>
        <taxon>Bacillota</taxon>
        <taxon>Bacilli</taxon>
        <taxon>Lactobacillales</taxon>
        <taxon>Lactobacillaceae</taxon>
        <taxon>Limosilactobacillus</taxon>
    </lineage>
</organism>